<evidence type="ECO:0000313" key="2">
    <source>
        <dbReference type="EMBL" id="GIL78473.1"/>
    </source>
</evidence>
<keyword evidence="3" id="KW-1185">Reference proteome</keyword>
<reference evidence="2" key="1">
    <citation type="journal article" date="2021" name="Proc. Natl. Acad. Sci. U.S.A.">
        <title>Three genomes in the algal genus Volvox reveal the fate of a haploid sex-determining region after a transition to homothallism.</title>
        <authorList>
            <person name="Yamamoto K."/>
            <person name="Hamaji T."/>
            <person name="Kawai-Toyooka H."/>
            <person name="Matsuzaki R."/>
            <person name="Takahashi F."/>
            <person name="Nishimura Y."/>
            <person name="Kawachi M."/>
            <person name="Noguchi H."/>
            <person name="Minakuchi Y."/>
            <person name="Umen J.G."/>
            <person name="Toyoda A."/>
            <person name="Nozaki H."/>
        </authorList>
    </citation>
    <scope>NUCLEOTIDE SEQUENCE</scope>
    <source>
        <strain evidence="2">NIES-3786</strain>
    </source>
</reference>
<dbReference type="EMBL" id="BNCP01000013">
    <property type="protein sequence ID" value="GIL78473.1"/>
    <property type="molecule type" value="Genomic_DNA"/>
</dbReference>
<dbReference type="OrthoDB" id="10433799at2759"/>
<feature type="compositionally biased region" description="Polar residues" evidence="1">
    <location>
        <begin position="152"/>
        <end position="162"/>
    </location>
</feature>
<name>A0A8J4FMP2_9CHLO</name>
<feature type="compositionally biased region" description="Low complexity" evidence="1">
    <location>
        <begin position="169"/>
        <end position="191"/>
    </location>
</feature>
<accession>A0A8J4FMP2</accession>
<protein>
    <submittedName>
        <fullName evidence="2">Uncharacterized protein</fullName>
    </submittedName>
</protein>
<evidence type="ECO:0000313" key="3">
    <source>
        <dbReference type="Proteomes" id="UP000747110"/>
    </source>
</evidence>
<gene>
    <name evidence="2" type="ORF">Vretifemale_7820</name>
</gene>
<dbReference type="Proteomes" id="UP000747110">
    <property type="component" value="Unassembled WGS sequence"/>
</dbReference>
<proteinExistence type="predicted"/>
<sequence length="282" mass="30072">MDSRIVMTESVESWRNAARDPNTVSDGLLSPNQHTLIDREHLQVDISLATDSPTSTPRWDAARVWNKALQVMVYSKKSIRHLNPGKSGSLAVAVTSESFFQNGKAAGVGVSPKDVMSFLPTEDSWISPKENGYTLVGASCSRRSSGKRNNNENEPNTSTHECTASACFDSPTSARRSSSSDINNDNSGGTSFSLLYRREKASSSRATKARHPSASSASSSSGWHNTISTRVKIGSSSEAGASSRGSSAMLAQVASASTTIMHKAISAPMIGGVLSKRKEKQD</sequence>
<dbReference type="AlphaFoldDB" id="A0A8J4FMP2"/>
<comment type="caution">
    <text evidence="2">The sequence shown here is derived from an EMBL/GenBank/DDBJ whole genome shotgun (WGS) entry which is preliminary data.</text>
</comment>
<organism evidence="2 3">
    <name type="scientific">Volvox reticuliferus</name>
    <dbReference type="NCBI Taxonomy" id="1737510"/>
    <lineage>
        <taxon>Eukaryota</taxon>
        <taxon>Viridiplantae</taxon>
        <taxon>Chlorophyta</taxon>
        <taxon>core chlorophytes</taxon>
        <taxon>Chlorophyceae</taxon>
        <taxon>CS clade</taxon>
        <taxon>Chlamydomonadales</taxon>
        <taxon>Volvocaceae</taxon>
        <taxon>Volvox</taxon>
    </lineage>
</organism>
<evidence type="ECO:0000256" key="1">
    <source>
        <dbReference type="SAM" id="MobiDB-lite"/>
    </source>
</evidence>
<feature type="region of interest" description="Disordered" evidence="1">
    <location>
        <begin position="137"/>
        <end position="224"/>
    </location>
</feature>